<dbReference type="PANTHER" id="PTHR11432">
    <property type="entry name" value="NADH DEHYDROGENASE SUBUNIT 1"/>
    <property type="match status" value="1"/>
</dbReference>
<evidence type="ECO:0000256" key="6">
    <source>
        <dbReference type="ARBA" id="ARBA00023136"/>
    </source>
</evidence>
<dbReference type="InterPro" id="IPR001694">
    <property type="entry name" value="NADH_UbQ_OxRdtase_su1/FPO"/>
</dbReference>
<keyword evidence="5 9" id="KW-1133">Transmembrane helix</keyword>
<keyword evidence="6 9" id="KW-0472">Membrane</keyword>
<dbReference type="PANTHER" id="PTHR11432:SF3">
    <property type="entry name" value="NADH-UBIQUINONE OXIDOREDUCTASE CHAIN 1"/>
    <property type="match status" value="1"/>
</dbReference>
<proteinExistence type="inferred from homology"/>
<feature type="transmembrane region" description="Helical" evidence="9">
    <location>
        <begin position="77"/>
        <end position="96"/>
    </location>
</feature>
<geneLocation type="mitochondrion" evidence="10"/>
<dbReference type="EMBL" id="MZ768795">
    <property type="protein sequence ID" value="UBX38546.1"/>
    <property type="molecule type" value="Genomic_DNA"/>
</dbReference>
<sequence>MLVLCWLLHCLLLLLSVAFFTLFERKVMGLFHNRLGPNKVSFIGLLQPLLDAFKLLSKQSLTPLRSNKFTYNAAPHTALILALFVWLTMPTLYVMLSMNYSLIMFFCISSVMVFSVLLAGWSSNSKYSLIGSLRSVAQSISYEAVFSTLIVLVTVLLLSFSVRSSFVMSSLLYIPLLPLWIICTLAETPHALIGFEGIRIWVMLSIKCMLLSRRVGVYPFGLVFILSLGGKTQLNTLFFLFSWLIPTTIFFYVVLTLLFSFLFIWIRITFCRFRYDMLMMTSWKVLLPLVLMLFACYSPCFL</sequence>
<evidence type="ECO:0000313" key="10">
    <source>
        <dbReference type="EMBL" id="UBX38546.1"/>
    </source>
</evidence>
<gene>
    <name evidence="10" type="primary">ND1</name>
</gene>
<feature type="transmembrane region" description="Helical" evidence="9">
    <location>
        <begin position="172"/>
        <end position="195"/>
    </location>
</feature>
<dbReference type="GO" id="GO:0005743">
    <property type="term" value="C:mitochondrial inner membrane"/>
    <property type="evidence" value="ECO:0007669"/>
    <property type="project" value="UniProtKB-SubCell"/>
</dbReference>
<keyword evidence="7" id="KW-0520">NAD</keyword>
<evidence type="ECO:0000256" key="2">
    <source>
        <dbReference type="ARBA" id="ARBA00010535"/>
    </source>
</evidence>
<evidence type="ECO:0000256" key="5">
    <source>
        <dbReference type="ARBA" id="ARBA00022989"/>
    </source>
</evidence>
<reference evidence="10" key="1">
    <citation type="submission" date="2021-08" db="EMBL/GenBank/DDBJ databases">
        <authorList>
            <person name="Kiemel K."/>
            <person name="De Cahsan B."/>
            <person name="Paraskevopoulou S."/>
            <person name="Weithoff G."/>
            <person name="Tiedemann R."/>
        </authorList>
    </citation>
    <scope>NUCLEOTIDE SEQUENCE</scope>
</reference>
<evidence type="ECO:0000256" key="3">
    <source>
        <dbReference type="ARBA" id="ARBA00021009"/>
    </source>
</evidence>
<feature type="transmembrane region" description="Helical" evidence="9">
    <location>
        <begin position="278"/>
        <end position="297"/>
    </location>
</feature>
<feature type="transmembrane region" description="Helical" evidence="9">
    <location>
        <begin position="215"/>
        <end position="234"/>
    </location>
</feature>
<evidence type="ECO:0000256" key="9">
    <source>
        <dbReference type="SAM" id="Phobius"/>
    </source>
</evidence>
<dbReference type="EC" id="7.1.1.2" evidence="8"/>
<organism evidence="10">
    <name type="scientific">Brachionus fernandoi</name>
    <dbReference type="NCBI Taxonomy" id="2498032"/>
    <lineage>
        <taxon>Eukaryota</taxon>
        <taxon>Metazoa</taxon>
        <taxon>Spiralia</taxon>
        <taxon>Gnathifera</taxon>
        <taxon>Rotifera</taxon>
        <taxon>Eurotatoria</taxon>
        <taxon>Monogononta</taxon>
        <taxon>Pseudotrocha</taxon>
        <taxon>Ploima</taxon>
        <taxon>Brachionidae</taxon>
        <taxon>Brachionus</taxon>
    </lineage>
</organism>
<dbReference type="InterPro" id="IPR018086">
    <property type="entry name" value="NADH_UbQ_OxRdtase_su1_CS"/>
</dbReference>
<dbReference type="GO" id="GO:0008137">
    <property type="term" value="F:NADH dehydrogenase (ubiquinone) activity"/>
    <property type="evidence" value="ECO:0007669"/>
    <property type="project" value="UniProtKB-EC"/>
</dbReference>
<feature type="transmembrane region" description="Helical" evidence="9">
    <location>
        <begin position="240"/>
        <end position="266"/>
    </location>
</feature>
<keyword evidence="4 7" id="KW-0812">Transmembrane</keyword>
<dbReference type="PROSITE" id="PS00667">
    <property type="entry name" value="COMPLEX1_ND1_1"/>
    <property type="match status" value="1"/>
</dbReference>
<evidence type="ECO:0000256" key="7">
    <source>
        <dbReference type="RuleBase" id="RU000471"/>
    </source>
</evidence>
<comment type="catalytic activity">
    <reaction evidence="8">
        <text>a ubiquinone + NADH + 5 H(+)(in) = a ubiquinol + NAD(+) + 4 H(+)(out)</text>
        <dbReference type="Rhea" id="RHEA:29091"/>
        <dbReference type="Rhea" id="RHEA-COMP:9565"/>
        <dbReference type="Rhea" id="RHEA-COMP:9566"/>
        <dbReference type="ChEBI" id="CHEBI:15378"/>
        <dbReference type="ChEBI" id="CHEBI:16389"/>
        <dbReference type="ChEBI" id="CHEBI:17976"/>
        <dbReference type="ChEBI" id="CHEBI:57540"/>
        <dbReference type="ChEBI" id="CHEBI:57945"/>
        <dbReference type="EC" id="7.1.1.2"/>
    </reaction>
</comment>
<accession>A0A8K1I8E9</accession>
<dbReference type="AlphaFoldDB" id="A0A8K1I8E9"/>
<dbReference type="Pfam" id="PF00146">
    <property type="entry name" value="NADHdh"/>
    <property type="match status" value="2"/>
</dbReference>
<name>A0A8K1I8E9_9BILA</name>
<keyword evidence="8 10" id="KW-0496">Mitochondrion</keyword>
<feature type="transmembrane region" description="Helical" evidence="9">
    <location>
        <begin position="102"/>
        <end position="121"/>
    </location>
</feature>
<evidence type="ECO:0000256" key="8">
    <source>
        <dbReference type="RuleBase" id="RU000473"/>
    </source>
</evidence>
<comment type="similarity">
    <text evidence="2 7">Belongs to the complex I subunit 1 family.</text>
</comment>
<comment type="subcellular location">
    <subcellularLocation>
        <location evidence="1">Membrane</location>
        <topology evidence="1">Multi-pass membrane protein</topology>
    </subcellularLocation>
    <subcellularLocation>
        <location evidence="7">Mitochondrion inner membrane</location>
        <topology evidence="7">Multi-pass membrane protein</topology>
    </subcellularLocation>
</comment>
<evidence type="ECO:0000256" key="4">
    <source>
        <dbReference type="ARBA" id="ARBA00022692"/>
    </source>
</evidence>
<dbReference type="GO" id="GO:0009060">
    <property type="term" value="P:aerobic respiration"/>
    <property type="evidence" value="ECO:0007669"/>
    <property type="project" value="TreeGrafter"/>
</dbReference>
<keyword evidence="8" id="KW-0830">Ubiquinone</keyword>
<feature type="transmembrane region" description="Helical" evidence="9">
    <location>
        <begin position="142"/>
        <end position="160"/>
    </location>
</feature>
<dbReference type="GO" id="GO:0003954">
    <property type="term" value="F:NADH dehydrogenase activity"/>
    <property type="evidence" value="ECO:0007669"/>
    <property type="project" value="TreeGrafter"/>
</dbReference>
<protein>
    <recommendedName>
        <fullName evidence="3 8">NADH-ubiquinone oxidoreductase chain 1</fullName>
        <ecNumber evidence="8">7.1.1.2</ecNumber>
    </recommendedName>
</protein>
<evidence type="ECO:0000256" key="1">
    <source>
        <dbReference type="ARBA" id="ARBA00004141"/>
    </source>
</evidence>